<keyword evidence="4" id="KW-0342">GTP-binding</keyword>
<feature type="compositionally biased region" description="Low complexity" evidence="8">
    <location>
        <begin position="21"/>
        <end position="30"/>
    </location>
</feature>
<protein>
    <submittedName>
        <fullName evidence="9">Ras-related protein Rab7</fullName>
    </submittedName>
</protein>
<keyword evidence="5" id="KW-0449">Lipoprotein</keyword>
<dbReference type="InterPro" id="IPR001806">
    <property type="entry name" value="Small_GTPase"/>
</dbReference>
<dbReference type="SMART" id="SM00174">
    <property type="entry name" value="RHO"/>
    <property type="match status" value="1"/>
</dbReference>
<evidence type="ECO:0000256" key="3">
    <source>
        <dbReference type="ARBA" id="ARBA00022927"/>
    </source>
</evidence>
<reference evidence="9" key="1">
    <citation type="journal article" date="2009" name="Plant Mol. Biol.">
        <title>Insights into corn genes derived from large-scale cDNA sequencing.</title>
        <authorList>
            <person name="Alexandrov N.N."/>
            <person name="Brover V.V."/>
            <person name="Freidin S."/>
            <person name="Troukhan M.E."/>
            <person name="Tatarinova T.V."/>
            <person name="Zhang H."/>
            <person name="Swaller T.J."/>
            <person name="Lu Y.P."/>
            <person name="Bouck J."/>
            <person name="Flavell R.B."/>
            <person name="Feldmann K.A."/>
        </authorList>
    </citation>
    <scope>NUCLEOTIDE SEQUENCE</scope>
</reference>
<evidence type="ECO:0000256" key="4">
    <source>
        <dbReference type="ARBA" id="ARBA00023134"/>
    </source>
</evidence>
<proteinExistence type="evidence at transcript level"/>
<evidence type="ECO:0000256" key="5">
    <source>
        <dbReference type="ARBA" id="ARBA00023288"/>
    </source>
</evidence>
<keyword evidence="3" id="KW-0653">Protein transport</keyword>
<dbReference type="SUPFAM" id="SSF52540">
    <property type="entry name" value="P-loop containing nucleoside triphosphate hydrolases"/>
    <property type="match status" value="1"/>
</dbReference>
<dbReference type="PANTHER" id="PTHR47981">
    <property type="entry name" value="RAB FAMILY"/>
    <property type="match status" value="1"/>
</dbReference>
<dbReference type="Gene3D" id="3.40.50.300">
    <property type="entry name" value="P-loop containing nucleotide triphosphate hydrolases"/>
    <property type="match status" value="1"/>
</dbReference>
<evidence type="ECO:0000256" key="1">
    <source>
        <dbReference type="ARBA" id="ARBA00006270"/>
    </source>
</evidence>
<evidence type="ECO:0000313" key="9">
    <source>
        <dbReference type="EMBL" id="ACG47796.1"/>
    </source>
</evidence>
<evidence type="ECO:0000256" key="8">
    <source>
        <dbReference type="SAM" id="MobiDB-lite"/>
    </source>
</evidence>
<accession>B6UEL3</accession>
<dbReference type="Pfam" id="PF00071">
    <property type="entry name" value="Ras"/>
    <property type="match status" value="1"/>
</dbReference>
<dbReference type="ExpressionAtlas" id="B6UEL3">
    <property type="expression patterns" value="baseline and differential"/>
</dbReference>
<comment type="subcellular location">
    <subcellularLocation>
        <location evidence="7">Endomembrane system</location>
        <topology evidence="7">Lipid-anchor</topology>
        <orientation evidence="7">Cytoplasmic side</orientation>
    </subcellularLocation>
</comment>
<dbReference type="PRINTS" id="PR00449">
    <property type="entry name" value="RASTRNSFRMNG"/>
</dbReference>
<dbReference type="SMART" id="SM00173">
    <property type="entry name" value="RAS"/>
    <property type="match status" value="1"/>
</dbReference>
<dbReference type="PANTHER" id="PTHR47981:SF20">
    <property type="entry name" value="RAS-RELATED PROTEIN RAB-7A"/>
    <property type="match status" value="1"/>
</dbReference>
<dbReference type="EMBL" id="EU975678">
    <property type="protein sequence ID" value="ACG47796.1"/>
    <property type="molecule type" value="mRNA"/>
</dbReference>
<sequence length="194" mass="21687">MATRRRMLLKGRQDLADEPVRQQQVQQPVQGHHRRGFPHQGGPDRRPPLHTAGQERFQSLGVAFYKGADCCVLVYDVNVSKSFEKLNNWREEFLIQASPSDPENFPFVVLGNKIDVDGGNSRTVSEKKAKAWCASKGNIPYFETSAKEGFNVEAAFECIARNAVKNEPEEDMYLPDTIDVGGAGRQQRSSGCEC</sequence>
<feature type="region of interest" description="Disordered" evidence="8">
    <location>
        <begin position="1"/>
        <end position="51"/>
    </location>
</feature>
<dbReference type="GO" id="GO:0005525">
    <property type="term" value="F:GTP binding"/>
    <property type="evidence" value="ECO:0007669"/>
    <property type="project" value="UniProtKB-KW"/>
</dbReference>
<keyword evidence="6" id="KW-0636">Prenylation</keyword>
<dbReference type="GO" id="GO:0003924">
    <property type="term" value="F:GTPase activity"/>
    <property type="evidence" value="ECO:0007669"/>
    <property type="project" value="InterPro"/>
</dbReference>
<comment type="similarity">
    <text evidence="1">Belongs to the small GTPase superfamily. Rab family.</text>
</comment>
<dbReference type="InterPro" id="IPR027417">
    <property type="entry name" value="P-loop_NTPase"/>
</dbReference>
<feature type="compositionally biased region" description="Basic and acidic residues" evidence="8">
    <location>
        <begin position="11"/>
        <end position="20"/>
    </location>
</feature>
<dbReference type="PROSITE" id="PS51421">
    <property type="entry name" value="RAS"/>
    <property type="match status" value="1"/>
</dbReference>
<dbReference type="PROSITE" id="PS51419">
    <property type="entry name" value="RAB"/>
    <property type="match status" value="1"/>
</dbReference>
<keyword evidence="3" id="KW-0813">Transport</keyword>
<keyword evidence="2" id="KW-0547">Nucleotide-binding</keyword>
<organism evidence="9">
    <name type="scientific">Zea mays</name>
    <name type="common">Maize</name>
    <dbReference type="NCBI Taxonomy" id="4577"/>
    <lineage>
        <taxon>Eukaryota</taxon>
        <taxon>Viridiplantae</taxon>
        <taxon>Streptophyta</taxon>
        <taxon>Embryophyta</taxon>
        <taxon>Tracheophyta</taxon>
        <taxon>Spermatophyta</taxon>
        <taxon>Magnoliopsida</taxon>
        <taxon>Liliopsida</taxon>
        <taxon>Poales</taxon>
        <taxon>Poaceae</taxon>
        <taxon>PACMAD clade</taxon>
        <taxon>Panicoideae</taxon>
        <taxon>Andropogonodae</taxon>
        <taxon>Andropogoneae</taxon>
        <taxon>Tripsacinae</taxon>
        <taxon>Zea</taxon>
    </lineage>
</organism>
<dbReference type="SMART" id="SM00175">
    <property type="entry name" value="RAB"/>
    <property type="match status" value="1"/>
</dbReference>
<dbReference type="AlphaFoldDB" id="B6UEL3"/>
<evidence type="ECO:0000256" key="7">
    <source>
        <dbReference type="ARBA" id="ARBA00046278"/>
    </source>
</evidence>
<dbReference type="GO" id="GO:0012505">
    <property type="term" value="C:endomembrane system"/>
    <property type="evidence" value="ECO:0007669"/>
    <property type="project" value="UniProtKB-SubCell"/>
</dbReference>
<evidence type="ECO:0000256" key="6">
    <source>
        <dbReference type="ARBA" id="ARBA00023289"/>
    </source>
</evidence>
<name>B6UEL3_MAIZE</name>
<evidence type="ECO:0000256" key="2">
    <source>
        <dbReference type="ARBA" id="ARBA00022741"/>
    </source>
</evidence>
<dbReference type="GO" id="GO:0015031">
    <property type="term" value="P:protein transport"/>
    <property type="evidence" value="ECO:0007669"/>
    <property type="project" value="UniProtKB-KW"/>
</dbReference>